<name>A0A518CMC2_9PLAN</name>
<gene>
    <name evidence="7" type="primary">cyaA_1</name>
    <name evidence="7" type="ORF">Pla110_21100</name>
</gene>
<feature type="domain" description="Guanylate cyclase" evidence="5">
    <location>
        <begin position="345"/>
        <end position="477"/>
    </location>
</feature>
<dbReference type="SMART" id="SM00304">
    <property type="entry name" value="HAMP"/>
    <property type="match status" value="1"/>
</dbReference>
<comment type="subcellular location">
    <subcellularLocation>
        <location evidence="1">Cell membrane</location>
        <topology evidence="1">Multi-pass membrane protein</topology>
    </subcellularLocation>
</comment>
<feature type="transmembrane region" description="Helical" evidence="4">
    <location>
        <begin position="21"/>
        <end position="50"/>
    </location>
</feature>
<dbReference type="SUPFAM" id="SSF158472">
    <property type="entry name" value="HAMP domain-like"/>
    <property type="match status" value="1"/>
</dbReference>
<feature type="transmembrane region" description="Helical" evidence="4">
    <location>
        <begin position="70"/>
        <end position="91"/>
    </location>
</feature>
<proteinExistence type="predicted"/>
<organism evidence="7 8">
    <name type="scientific">Polystyrenella longa</name>
    <dbReference type="NCBI Taxonomy" id="2528007"/>
    <lineage>
        <taxon>Bacteria</taxon>
        <taxon>Pseudomonadati</taxon>
        <taxon>Planctomycetota</taxon>
        <taxon>Planctomycetia</taxon>
        <taxon>Planctomycetales</taxon>
        <taxon>Planctomycetaceae</taxon>
        <taxon>Polystyrenella</taxon>
    </lineage>
</organism>
<dbReference type="InterPro" id="IPR029787">
    <property type="entry name" value="Nucleotide_cyclase"/>
</dbReference>
<dbReference type="AlphaFoldDB" id="A0A518CMC2"/>
<dbReference type="CDD" id="cd06225">
    <property type="entry name" value="HAMP"/>
    <property type="match status" value="1"/>
</dbReference>
<dbReference type="KEGG" id="plon:Pla110_21100"/>
<dbReference type="Pfam" id="PF00672">
    <property type="entry name" value="HAMP"/>
    <property type="match status" value="1"/>
</dbReference>
<evidence type="ECO:0000259" key="5">
    <source>
        <dbReference type="PROSITE" id="PS50125"/>
    </source>
</evidence>
<keyword evidence="3 4" id="KW-0472">Membrane</keyword>
<feature type="domain" description="HAMP" evidence="6">
    <location>
        <begin position="261"/>
        <end position="313"/>
    </location>
</feature>
<evidence type="ECO:0000256" key="4">
    <source>
        <dbReference type="SAM" id="Phobius"/>
    </source>
</evidence>
<dbReference type="Gene3D" id="3.30.70.1230">
    <property type="entry name" value="Nucleotide cyclase"/>
    <property type="match status" value="1"/>
</dbReference>
<dbReference type="InterPro" id="IPR003660">
    <property type="entry name" value="HAMP_dom"/>
</dbReference>
<keyword evidence="2" id="KW-1003">Cell membrane</keyword>
<dbReference type="InterPro" id="IPR050697">
    <property type="entry name" value="Adenylyl/Guanylyl_Cyclase_3/4"/>
</dbReference>
<evidence type="ECO:0000256" key="1">
    <source>
        <dbReference type="ARBA" id="ARBA00004651"/>
    </source>
</evidence>
<dbReference type="EMBL" id="CP036281">
    <property type="protein sequence ID" value="QDU80381.1"/>
    <property type="molecule type" value="Genomic_DNA"/>
</dbReference>
<evidence type="ECO:0000256" key="2">
    <source>
        <dbReference type="ARBA" id="ARBA00022475"/>
    </source>
</evidence>
<sequence>MSISSSSLPPSRRRGTHLPEWFYKHPVLVTGVSIFIPQLIGSCFNIAYNAVHVERLLTTDQLGLFYKTVAIYNVMVYPAALIVWCCLLRYVRRTYLQILSGEMLETHELETARRVVINLPWYGSGYGALGWFLCIPVFLGSLASHETPLDPRVYALLPISFAVSGLIASTHSFFILEMLAQKLLYPVFFQQGSPSNTSGARPLSLRARGLLWVLSAGVCPIISLLLLRLAPQQEPEFPWFEISVGVIGIVFGLTTAWLGGRWITRPVEDLRDASRQVSEGNLEARVDLLRADEFGPLIDEFNHMVTGLREKERVEETFGRHVGKQAARMILEGDLGARGFETQVTMMFVDIRSFTSRCESTSPQKIVELLNRFLTEMVEIVESSGGMVNKFLGDGFMAIFGLTSQPEVQQKEAVEAGQKMLARLIELNEQLKAEGTVPLEIGIGLHSGPAIVGSIGSPRRMEFTVIGDTVNVASRVESLTKQLQSPFLITNATREGLNKEFLCTPHPPQEVRGQSEHLVVWSVTLD</sequence>
<evidence type="ECO:0000259" key="6">
    <source>
        <dbReference type="PROSITE" id="PS50885"/>
    </source>
</evidence>
<dbReference type="PANTHER" id="PTHR43081">
    <property type="entry name" value="ADENYLATE CYCLASE, TERMINAL-DIFFERENTIATION SPECIFIC-RELATED"/>
    <property type="match status" value="1"/>
</dbReference>
<dbReference type="EC" id="4.6.1.1" evidence="7"/>
<dbReference type="RefSeq" id="WP_144995667.1">
    <property type="nucleotide sequence ID" value="NZ_CP036281.1"/>
</dbReference>
<evidence type="ECO:0000256" key="3">
    <source>
        <dbReference type="ARBA" id="ARBA00023136"/>
    </source>
</evidence>
<evidence type="ECO:0000313" key="7">
    <source>
        <dbReference type="EMBL" id="QDU80381.1"/>
    </source>
</evidence>
<dbReference type="Proteomes" id="UP000317178">
    <property type="component" value="Chromosome"/>
</dbReference>
<feature type="transmembrane region" description="Helical" evidence="4">
    <location>
        <begin position="121"/>
        <end position="143"/>
    </location>
</feature>
<dbReference type="PANTHER" id="PTHR43081:SF17">
    <property type="entry name" value="BLL5647 PROTEIN"/>
    <property type="match status" value="1"/>
</dbReference>
<dbReference type="PROSITE" id="PS50885">
    <property type="entry name" value="HAMP"/>
    <property type="match status" value="1"/>
</dbReference>
<feature type="transmembrane region" description="Helical" evidence="4">
    <location>
        <begin position="210"/>
        <end position="230"/>
    </location>
</feature>
<dbReference type="CDD" id="cd07302">
    <property type="entry name" value="CHD"/>
    <property type="match status" value="1"/>
</dbReference>
<protein>
    <submittedName>
        <fullName evidence="7">Adenylate cyclase 1</fullName>
        <ecNumber evidence="7">4.6.1.1</ecNumber>
    </submittedName>
</protein>
<dbReference type="SMART" id="SM00044">
    <property type="entry name" value="CYCc"/>
    <property type="match status" value="1"/>
</dbReference>
<dbReference type="OrthoDB" id="9806704at2"/>
<feature type="transmembrane region" description="Helical" evidence="4">
    <location>
        <begin position="155"/>
        <end position="176"/>
    </location>
</feature>
<keyword evidence="7" id="KW-0456">Lyase</keyword>
<dbReference type="GO" id="GO:0004016">
    <property type="term" value="F:adenylate cyclase activity"/>
    <property type="evidence" value="ECO:0007669"/>
    <property type="project" value="UniProtKB-EC"/>
</dbReference>
<keyword evidence="4" id="KW-1133">Transmembrane helix</keyword>
<keyword evidence="4" id="KW-0812">Transmembrane</keyword>
<reference evidence="7 8" key="1">
    <citation type="submission" date="2019-02" db="EMBL/GenBank/DDBJ databases">
        <title>Deep-cultivation of Planctomycetes and their phenomic and genomic characterization uncovers novel biology.</title>
        <authorList>
            <person name="Wiegand S."/>
            <person name="Jogler M."/>
            <person name="Boedeker C."/>
            <person name="Pinto D."/>
            <person name="Vollmers J."/>
            <person name="Rivas-Marin E."/>
            <person name="Kohn T."/>
            <person name="Peeters S.H."/>
            <person name="Heuer A."/>
            <person name="Rast P."/>
            <person name="Oberbeckmann S."/>
            <person name="Bunk B."/>
            <person name="Jeske O."/>
            <person name="Meyerdierks A."/>
            <person name="Storesund J.E."/>
            <person name="Kallscheuer N."/>
            <person name="Luecker S."/>
            <person name="Lage O.M."/>
            <person name="Pohl T."/>
            <person name="Merkel B.J."/>
            <person name="Hornburger P."/>
            <person name="Mueller R.-W."/>
            <person name="Bruemmer F."/>
            <person name="Labrenz M."/>
            <person name="Spormann A.M."/>
            <person name="Op den Camp H."/>
            <person name="Overmann J."/>
            <person name="Amann R."/>
            <person name="Jetten M.S.M."/>
            <person name="Mascher T."/>
            <person name="Medema M.H."/>
            <person name="Devos D.P."/>
            <person name="Kaster A.-K."/>
            <person name="Ovreas L."/>
            <person name="Rohde M."/>
            <person name="Galperin M.Y."/>
            <person name="Jogler C."/>
        </authorList>
    </citation>
    <scope>NUCLEOTIDE SEQUENCE [LARGE SCALE GENOMIC DNA]</scope>
    <source>
        <strain evidence="7 8">Pla110</strain>
    </source>
</reference>
<accession>A0A518CMC2</accession>
<dbReference type="PROSITE" id="PS50125">
    <property type="entry name" value="GUANYLATE_CYCLASE_2"/>
    <property type="match status" value="1"/>
</dbReference>
<dbReference type="Gene3D" id="6.10.340.10">
    <property type="match status" value="1"/>
</dbReference>
<dbReference type="GO" id="GO:0005886">
    <property type="term" value="C:plasma membrane"/>
    <property type="evidence" value="ECO:0007669"/>
    <property type="project" value="UniProtKB-SubCell"/>
</dbReference>
<dbReference type="Pfam" id="PF00211">
    <property type="entry name" value="Guanylate_cyc"/>
    <property type="match status" value="1"/>
</dbReference>
<dbReference type="GO" id="GO:0006171">
    <property type="term" value="P:cAMP biosynthetic process"/>
    <property type="evidence" value="ECO:0007669"/>
    <property type="project" value="TreeGrafter"/>
</dbReference>
<evidence type="ECO:0000313" key="8">
    <source>
        <dbReference type="Proteomes" id="UP000317178"/>
    </source>
</evidence>
<keyword evidence="8" id="KW-1185">Reference proteome</keyword>
<feature type="transmembrane region" description="Helical" evidence="4">
    <location>
        <begin position="242"/>
        <end position="263"/>
    </location>
</feature>
<dbReference type="InterPro" id="IPR001054">
    <property type="entry name" value="A/G_cyclase"/>
</dbReference>
<dbReference type="GO" id="GO:0035556">
    <property type="term" value="P:intracellular signal transduction"/>
    <property type="evidence" value="ECO:0007669"/>
    <property type="project" value="InterPro"/>
</dbReference>
<dbReference type="SUPFAM" id="SSF55073">
    <property type="entry name" value="Nucleotide cyclase"/>
    <property type="match status" value="1"/>
</dbReference>